<feature type="coiled-coil region" evidence="1">
    <location>
        <begin position="46"/>
        <end position="73"/>
    </location>
</feature>
<evidence type="ECO:0000256" key="1">
    <source>
        <dbReference type="SAM" id="Coils"/>
    </source>
</evidence>
<dbReference type="AlphaFoldDB" id="A0A5C3KM80"/>
<proteinExistence type="predicted"/>
<dbReference type="InterPro" id="IPR032675">
    <property type="entry name" value="LRR_dom_sf"/>
</dbReference>
<keyword evidence="3" id="KW-1185">Reference proteome</keyword>
<reference evidence="2 3" key="1">
    <citation type="journal article" date="2019" name="Nat. Ecol. Evol.">
        <title>Megaphylogeny resolves global patterns of mushroom evolution.</title>
        <authorList>
            <person name="Varga T."/>
            <person name="Krizsan K."/>
            <person name="Foldi C."/>
            <person name="Dima B."/>
            <person name="Sanchez-Garcia M."/>
            <person name="Sanchez-Ramirez S."/>
            <person name="Szollosi G.J."/>
            <person name="Szarkandi J.G."/>
            <person name="Papp V."/>
            <person name="Albert L."/>
            <person name="Andreopoulos W."/>
            <person name="Angelini C."/>
            <person name="Antonin V."/>
            <person name="Barry K.W."/>
            <person name="Bougher N.L."/>
            <person name="Buchanan P."/>
            <person name="Buyck B."/>
            <person name="Bense V."/>
            <person name="Catcheside P."/>
            <person name="Chovatia M."/>
            <person name="Cooper J."/>
            <person name="Damon W."/>
            <person name="Desjardin D."/>
            <person name="Finy P."/>
            <person name="Geml J."/>
            <person name="Haridas S."/>
            <person name="Hughes K."/>
            <person name="Justo A."/>
            <person name="Karasinski D."/>
            <person name="Kautmanova I."/>
            <person name="Kiss B."/>
            <person name="Kocsube S."/>
            <person name="Kotiranta H."/>
            <person name="LaButti K.M."/>
            <person name="Lechner B.E."/>
            <person name="Liimatainen K."/>
            <person name="Lipzen A."/>
            <person name="Lukacs Z."/>
            <person name="Mihaltcheva S."/>
            <person name="Morgado L.N."/>
            <person name="Niskanen T."/>
            <person name="Noordeloos M.E."/>
            <person name="Ohm R.A."/>
            <person name="Ortiz-Santana B."/>
            <person name="Ovrebo C."/>
            <person name="Racz N."/>
            <person name="Riley R."/>
            <person name="Savchenko A."/>
            <person name="Shiryaev A."/>
            <person name="Soop K."/>
            <person name="Spirin V."/>
            <person name="Szebenyi C."/>
            <person name="Tomsovsky M."/>
            <person name="Tulloss R.E."/>
            <person name="Uehling J."/>
            <person name="Grigoriev I.V."/>
            <person name="Vagvolgyi C."/>
            <person name="Papp T."/>
            <person name="Martin F.M."/>
            <person name="Miettinen O."/>
            <person name="Hibbett D.S."/>
            <person name="Nagy L.G."/>
        </authorList>
    </citation>
    <scope>NUCLEOTIDE SEQUENCE [LARGE SCALE GENOMIC DNA]</scope>
    <source>
        <strain evidence="2 3">CBS 121175</strain>
    </source>
</reference>
<dbReference type="OrthoDB" id="2269034at2759"/>
<dbReference type="Proteomes" id="UP000307440">
    <property type="component" value="Unassembled WGS sequence"/>
</dbReference>
<name>A0A5C3KM80_COPMA</name>
<dbReference type="EMBL" id="ML210266">
    <property type="protein sequence ID" value="TFK21511.1"/>
    <property type="molecule type" value="Genomic_DNA"/>
</dbReference>
<dbReference type="Gene3D" id="3.80.10.10">
    <property type="entry name" value="Ribonuclease Inhibitor"/>
    <property type="match status" value="1"/>
</dbReference>
<evidence type="ECO:0000313" key="3">
    <source>
        <dbReference type="Proteomes" id="UP000307440"/>
    </source>
</evidence>
<organism evidence="2 3">
    <name type="scientific">Coprinopsis marcescibilis</name>
    <name type="common">Agaric fungus</name>
    <name type="synonym">Psathyrella marcescibilis</name>
    <dbReference type="NCBI Taxonomy" id="230819"/>
    <lineage>
        <taxon>Eukaryota</taxon>
        <taxon>Fungi</taxon>
        <taxon>Dikarya</taxon>
        <taxon>Basidiomycota</taxon>
        <taxon>Agaricomycotina</taxon>
        <taxon>Agaricomycetes</taxon>
        <taxon>Agaricomycetidae</taxon>
        <taxon>Agaricales</taxon>
        <taxon>Agaricineae</taxon>
        <taxon>Psathyrellaceae</taxon>
        <taxon>Coprinopsis</taxon>
    </lineage>
</organism>
<sequence>MKNSLWTAEVVVDPSLVSYVKSSNDPLPEELFSVAKTAVGNLSTSLSDLDHQIAGLEDAIRDLRIRRDSVKEAHIALCSLWSPVRRIPSELISQIMEMSLFSKREMLDKEERQHFSNMRCVSRRWRSAAFATPKLWRGIQLNLQDSRLFPNTAFSDVNGMQELLSRWFDRAGQGAPLRFGLFNGQPHEYELFSQPSLYDQALISFLSSAQYTWNFLLIDSGPVIEGLYYIDVESVPRGTRLVGPTSTAKELSTRWVDTTVSLGARFPSLRSLFLAANRLSDFPRSPEILSHGKIRSLHLFGFILESWDVVGNTISALHSLEELILDTIKLDPAPSTYCLKHPHIKTLVLVNHTSLCETLQPFVFPALTYFRLAQSDGAVSSSLSDLDRQACDQFLRRSKPISCTLSLERYPLSMRKMAKLISHIPHITRLHVASPVFLTSKDPELLQKLDPSVTTVVCKRQPTPLGSWKSSLLAALKNTDHGHSVNVYVPASRSIPSARDQALEDDLRNLGINLVYCRSETLDSMLWQDIIGHFYIQRLK</sequence>
<protein>
    <submittedName>
        <fullName evidence="2">Uncharacterized protein</fullName>
    </submittedName>
</protein>
<evidence type="ECO:0000313" key="2">
    <source>
        <dbReference type="EMBL" id="TFK21511.1"/>
    </source>
</evidence>
<gene>
    <name evidence="2" type="ORF">FA15DRAFT_672513</name>
</gene>
<dbReference type="SUPFAM" id="SSF52058">
    <property type="entry name" value="L domain-like"/>
    <property type="match status" value="1"/>
</dbReference>
<accession>A0A5C3KM80</accession>
<keyword evidence="1" id="KW-0175">Coiled coil</keyword>